<proteinExistence type="predicted"/>
<dbReference type="Proteomes" id="UP000185781">
    <property type="component" value="Unassembled WGS sequence"/>
</dbReference>
<evidence type="ECO:0000313" key="2">
    <source>
        <dbReference type="Proteomes" id="UP000185781"/>
    </source>
</evidence>
<evidence type="ECO:0000313" key="1">
    <source>
        <dbReference type="EMBL" id="SIT02029.1"/>
    </source>
</evidence>
<dbReference type="InterPro" id="IPR010921">
    <property type="entry name" value="Trp_repressor/repl_initiator"/>
</dbReference>
<accession>A0A1N7NUY5</accession>
<gene>
    <name evidence="1" type="ORF">SAMN05421785_105104</name>
</gene>
<organism evidence="1 2">
    <name type="scientific">Chryseobacterium gambrini</name>
    <dbReference type="NCBI Taxonomy" id="373672"/>
    <lineage>
        <taxon>Bacteria</taxon>
        <taxon>Pseudomonadati</taxon>
        <taxon>Bacteroidota</taxon>
        <taxon>Flavobacteriia</taxon>
        <taxon>Flavobacteriales</taxon>
        <taxon>Weeksellaceae</taxon>
        <taxon>Chryseobacterium group</taxon>
        <taxon>Chryseobacterium</taxon>
    </lineage>
</organism>
<dbReference type="GO" id="GO:0043565">
    <property type="term" value="F:sequence-specific DNA binding"/>
    <property type="evidence" value="ECO:0007669"/>
    <property type="project" value="InterPro"/>
</dbReference>
<dbReference type="AlphaFoldDB" id="A0A1N7NUY5"/>
<protein>
    <recommendedName>
        <fullName evidence="3">Helix-turn-helix domain-containing protein</fullName>
    </recommendedName>
</protein>
<name>A0A1N7NUY5_9FLAO</name>
<evidence type="ECO:0008006" key="3">
    <source>
        <dbReference type="Google" id="ProtNLM"/>
    </source>
</evidence>
<reference evidence="1 2" key="1">
    <citation type="submission" date="2017-01" db="EMBL/GenBank/DDBJ databases">
        <authorList>
            <person name="Mah S.A."/>
            <person name="Swanson W.J."/>
            <person name="Moy G.W."/>
            <person name="Vacquier V.D."/>
        </authorList>
    </citation>
    <scope>NUCLEOTIDE SEQUENCE [LARGE SCALE GENOMIC DNA]</scope>
    <source>
        <strain evidence="1 2">DSM 18014</strain>
    </source>
</reference>
<dbReference type="EMBL" id="FTOV01000005">
    <property type="protein sequence ID" value="SIT02029.1"/>
    <property type="molecule type" value="Genomic_DNA"/>
</dbReference>
<dbReference type="SUPFAM" id="SSF48295">
    <property type="entry name" value="TrpR-like"/>
    <property type="match status" value="1"/>
</dbReference>
<sequence>MAAKNLKKHPMRPNYTKIYQDMLKEKDPDKLNDPKVQRLIKNLKTTEDVLNFNELVFKQSKESLEKNQKLKTYDKKTMLKLLQYQNKHNFSTNYMSKKYKISRTTIAKWKKTFEEEYEKITSKN</sequence>